<keyword evidence="5" id="KW-1185">Reference proteome</keyword>
<feature type="chain" id="PRO_5023068901" evidence="2">
    <location>
        <begin position="20"/>
        <end position="214"/>
    </location>
</feature>
<evidence type="ECO:0000313" key="5">
    <source>
        <dbReference type="Proteomes" id="UP000323720"/>
    </source>
</evidence>
<dbReference type="OrthoDB" id="947434at2"/>
<feature type="domain" description="Outer membrane protein beta-barrel" evidence="3">
    <location>
        <begin position="7"/>
        <end position="212"/>
    </location>
</feature>
<comment type="caution">
    <text evidence="4">The sequence shown here is derived from an EMBL/GenBank/DDBJ whole genome shotgun (WGS) entry which is preliminary data.</text>
</comment>
<evidence type="ECO:0000313" key="4">
    <source>
        <dbReference type="EMBL" id="TYB78596.1"/>
    </source>
</evidence>
<feature type="signal peptide" evidence="2">
    <location>
        <begin position="1"/>
        <end position="19"/>
    </location>
</feature>
<dbReference type="Pfam" id="PF13505">
    <property type="entry name" value="OMP_b-brl"/>
    <property type="match status" value="1"/>
</dbReference>
<dbReference type="EMBL" id="VSKK01000001">
    <property type="protein sequence ID" value="TYB78596.1"/>
    <property type="molecule type" value="Genomic_DNA"/>
</dbReference>
<keyword evidence="1 2" id="KW-0732">Signal</keyword>
<sequence>MKNYYLALICLVFASTTFAQVKVRPGIKAGLNSATITNIENATRKIGFQGAIFVNIHFSKVYELQVEASYSNQGFKRDNFTIINPNDGQLLAVNAKDINIHYIGAAVSNKFFFIPDSGFHVLVGPSLEINMSDSSDNDILGVDLSFFAGIGYELPIGLGFEARYKQGLVDVRNLFYNGDFIDPGYNNGYNGSNYYDDMKLNSVIQLSVYYKFNF</sequence>
<name>A0A5D0RCF0_9FLAO</name>
<evidence type="ECO:0000256" key="2">
    <source>
        <dbReference type="SAM" id="SignalP"/>
    </source>
</evidence>
<dbReference type="RefSeq" id="WP_148402334.1">
    <property type="nucleotide sequence ID" value="NZ_VSKK01000001.1"/>
</dbReference>
<organism evidence="4 5">
    <name type="scientific">Bizionia myxarmorum</name>
    <dbReference type="NCBI Taxonomy" id="291186"/>
    <lineage>
        <taxon>Bacteria</taxon>
        <taxon>Pseudomonadati</taxon>
        <taxon>Bacteroidota</taxon>
        <taxon>Flavobacteriia</taxon>
        <taxon>Flavobacteriales</taxon>
        <taxon>Flavobacteriaceae</taxon>
        <taxon>Bizionia</taxon>
    </lineage>
</organism>
<dbReference type="InterPro" id="IPR027385">
    <property type="entry name" value="Beta-barrel_OMP"/>
</dbReference>
<dbReference type="Proteomes" id="UP000323720">
    <property type="component" value="Unassembled WGS sequence"/>
</dbReference>
<proteinExistence type="predicted"/>
<protein>
    <submittedName>
        <fullName evidence="4">PorT family protein</fullName>
    </submittedName>
</protein>
<reference evidence="4 5" key="1">
    <citation type="submission" date="2019-08" db="EMBL/GenBank/DDBJ databases">
        <title>Genomes of Antarctic Bizionia species.</title>
        <authorList>
            <person name="Bowman J.P."/>
        </authorList>
    </citation>
    <scope>NUCLEOTIDE SEQUENCE [LARGE SCALE GENOMIC DNA]</scope>
    <source>
        <strain evidence="4 5">ADA-4</strain>
    </source>
</reference>
<accession>A0A5D0RCF0</accession>
<evidence type="ECO:0000256" key="1">
    <source>
        <dbReference type="ARBA" id="ARBA00022729"/>
    </source>
</evidence>
<evidence type="ECO:0000259" key="3">
    <source>
        <dbReference type="Pfam" id="PF13505"/>
    </source>
</evidence>
<gene>
    <name evidence="4" type="ORF">ES674_02110</name>
</gene>
<dbReference type="AlphaFoldDB" id="A0A5D0RCF0"/>